<accession>A0ABM0S4Z2</accession>
<organism evidence="11 12">
    <name type="scientific">Galeopterus variegatus</name>
    <name type="common">Malayan flying lemur</name>
    <name type="synonym">Cynocephalus variegatus</name>
    <dbReference type="NCBI Taxonomy" id="482537"/>
    <lineage>
        <taxon>Eukaryota</taxon>
        <taxon>Metazoa</taxon>
        <taxon>Chordata</taxon>
        <taxon>Craniata</taxon>
        <taxon>Vertebrata</taxon>
        <taxon>Euteleostomi</taxon>
        <taxon>Mammalia</taxon>
        <taxon>Eutheria</taxon>
        <taxon>Euarchontoglires</taxon>
        <taxon>Dermoptera</taxon>
        <taxon>Cynocephalidae</taxon>
        <taxon>Galeopterus</taxon>
    </lineage>
</organism>
<evidence type="ECO:0000256" key="1">
    <source>
        <dbReference type="ARBA" id="ARBA00022679"/>
    </source>
</evidence>
<dbReference type="Pfam" id="PF00069">
    <property type="entry name" value="Pkinase"/>
    <property type="match status" value="1"/>
</dbReference>
<evidence type="ECO:0000259" key="9">
    <source>
        <dbReference type="PROSITE" id="PS50011"/>
    </source>
</evidence>
<dbReference type="Gene3D" id="3.30.200.20">
    <property type="entry name" value="Phosphorylase Kinase, domain 1"/>
    <property type="match status" value="1"/>
</dbReference>
<dbReference type="InterPro" id="IPR017441">
    <property type="entry name" value="Protein_kinase_ATP_BS"/>
</dbReference>
<dbReference type="PANTHER" id="PTHR11042">
    <property type="entry name" value="EUKARYOTIC TRANSLATION INITIATION FACTOR 2-ALPHA KINASE EIF2-ALPHA KINASE -RELATED"/>
    <property type="match status" value="1"/>
</dbReference>
<dbReference type="InterPro" id="IPR008271">
    <property type="entry name" value="Ser/Thr_kinase_AS"/>
</dbReference>
<comment type="similarity">
    <text evidence="5">Belongs to the protein kinase superfamily. Ser/Thr protein kinase family. GCN2 subfamily.</text>
</comment>
<dbReference type="InterPro" id="IPR014720">
    <property type="entry name" value="dsRBD_dom"/>
</dbReference>
<dbReference type="PROSITE" id="PS50137">
    <property type="entry name" value="DS_RBD"/>
    <property type="match status" value="2"/>
</dbReference>
<dbReference type="Gene3D" id="1.10.510.10">
    <property type="entry name" value="Transferase(Phosphotransferase) domain 1"/>
    <property type="match status" value="1"/>
</dbReference>
<dbReference type="GO" id="GO:0016301">
    <property type="term" value="F:kinase activity"/>
    <property type="evidence" value="ECO:0007669"/>
    <property type="project" value="UniProtKB-KW"/>
</dbReference>
<feature type="domain" description="DRBM" evidence="10">
    <location>
        <begin position="53"/>
        <end position="121"/>
    </location>
</feature>
<evidence type="ECO:0000256" key="7">
    <source>
        <dbReference type="PROSITE-ProRule" id="PRU10141"/>
    </source>
</evidence>
<evidence type="ECO:0000256" key="6">
    <source>
        <dbReference type="PROSITE-ProRule" id="PRU00266"/>
    </source>
</evidence>
<keyword evidence="3 12" id="KW-0418">Kinase</keyword>
<name>A0ABM0S4Z2_GALVR</name>
<proteinExistence type="inferred from homology"/>
<sequence length="596" mass="67635">MAWLLLKNGRVGGNGSREIVSPGPIPSLGKVSGSRVESGLLEEEMANDLSRGFYLEELNKYRQTHNVVITYRELPVGEPLCKERFKFQVIIDEREFPEAEDRTKKGAKNAAAKLAIEILAKEKKAVGSLSSMTTDTSEGQFLGNYIGLVNRFAQKSNLHVNYEQCQLKEFGHERFHCKCKIGQKEYGVGTGSTKQEAKQMAARIAFLKLQSQKIPKKIDPVSSGSFTIEFANSESTSSVTSTGASESSFENDFSANASKTDPSSDGLKDSSSFVNGLGDNQKKVKRKLAPRFDPPELIENKYTVDYRFAKNFEEINLIGKGGFGQVFKAKHRIDGKTYVIKRVKYNNRKVEREVQALAKLNHVNIVHYHACWDGVDYDPEYSDDDTENSDANPEKSRNKLRPKTQCLFIQMEFCDKGTLEQWINERRDNKPEKALTLELFEQITTGVDYIHSKQLIHRDLKPSNIFLVDTKHIKIGDFGLVTSLNYSEKRTSNKGTWQYMSPEQICSQEYGKEVDIYALGLILAELLHICPTVSERKKIFDDLRKGIFSNLFDKKEEALIQKLLSENPKERPNTSKILKTLTEWKNVLGIKQRNTY</sequence>
<dbReference type="PROSITE" id="PS00107">
    <property type="entry name" value="PROTEIN_KINASE_ATP"/>
    <property type="match status" value="1"/>
</dbReference>
<keyword evidence="6" id="KW-0694">RNA-binding</keyword>
<evidence type="ECO:0000256" key="4">
    <source>
        <dbReference type="ARBA" id="ARBA00022840"/>
    </source>
</evidence>
<dbReference type="SMART" id="SM00358">
    <property type="entry name" value="DSRM"/>
    <property type="match status" value="2"/>
</dbReference>
<dbReference type="PANTHER" id="PTHR11042:SF163">
    <property type="entry name" value="INTERFERON-INDUCED, DOUBLE-STRANDED RNA-ACTIVATED PROTEIN KINASE"/>
    <property type="match status" value="1"/>
</dbReference>
<dbReference type="PROSITE" id="PS50011">
    <property type="entry name" value="PROTEIN_KINASE_DOM"/>
    <property type="match status" value="1"/>
</dbReference>
<dbReference type="SMART" id="SM00220">
    <property type="entry name" value="S_TKc"/>
    <property type="match status" value="1"/>
</dbReference>
<dbReference type="Pfam" id="PF00035">
    <property type="entry name" value="dsrm"/>
    <property type="match status" value="2"/>
</dbReference>
<feature type="region of interest" description="Disordered" evidence="8">
    <location>
        <begin position="237"/>
        <end position="275"/>
    </location>
</feature>
<dbReference type="Proteomes" id="UP000694923">
    <property type="component" value="Unplaced"/>
</dbReference>
<evidence type="ECO:0000256" key="8">
    <source>
        <dbReference type="SAM" id="MobiDB-lite"/>
    </source>
</evidence>
<dbReference type="CDD" id="cd19904">
    <property type="entry name" value="DSRM_EIF2AK2_rpt2"/>
    <property type="match status" value="1"/>
</dbReference>
<dbReference type="PROSITE" id="PS00108">
    <property type="entry name" value="PROTEIN_KINASE_ST"/>
    <property type="match status" value="1"/>
</dbReference>
<dbReference type="InterPro" id="IPR050339">
    <property type="entry name" value="CC_SR_Kinase"/>
</dbReference>
<dbReference type="SUPFAM" id="SSF56112">
    <property type="entry name" value="Protein kinase-like (PK-like)"/>
    <property type="match status" value="1"/>
</dbReference>
<protein>
    <submittedName>
        <fullName evidence="12">Interferon-induced, double-stranded RNA-activated protein kinase</fullName>
    </submittedName>
</protein>
<evidence type="ECO:0000313" key="12">
    <source>
        <dbReference type="RefSeq" id="XP_008587933.1"/>
    </source>
</evidence>
<dbReference type="InterPro" id="IPR000719">
    <property type="entry name" value="Prot_kinase_dom"/>
</dbReference>
<dbReference type="RefSeq" id="XP_008587933.1">
    <property type="nucleotide sequence ID" value="XM_008589711.1"/>
</dbReference>
<evidence type="ECO:0000256" key="2">
    <source>
        <dbReference type="ARBA" id="ARBA00022741"/>
    </source>
</evidence>
<reference evidence="12" key="1">
    <citation type="submission" date="2025-08" db="UniProtKB">
        <authorList>
            <consortium name="RefSeq"/>
        </authorList>
    </citation>
    <scope>IDENTIFICATION</scope>
</reference>
<dbReference type="Gene3D" id="3.30.160.20">
    <property type="match status" value="2"/>
</dbReference>
<dbReference type="SUPFAM" id="SSF54768">
    <property type="entry name" value="dsRNA-binding domain-like"/>
    <property type="match status" value="2"/>
</dbReference>
<feature type="compositionally biased region" description="Low complexity" evidence="8">
    <location>
        <begin position="237"/>
        <end position="248"/>
    </location>
</feature>
<keyword evidence="4 7" id="KW-0067">ATP-binding</keyword>
<evidence type="ECO:0000313" key="11">
    <source>
        <dbReference type="Proteomes" id="UP000694923"/>
    </source>
</evidence>
<evidence type="ECO:0000256" key="3">
    <source>
        <dbReference type="ARBA" id="ARBA00022777"/>
    </source>
</evidence>
<feature type="domain" description="DRBM" evidence="10">
    <location>
        <begin position="144"/>
        <end position="211"/>
    </location>
</feature>
<evidence type="ECO:0000259" key="10">
    <source>
        <dbReference type="PROSITE" id="PS50137"/>
    </source>
</evidence>
<keyword evidence="2 7" id="KW-0547">Nucleotide-binding</keyword>
<gene>
    <name evidence="12" type="primary">EIF2AK2</name>
</gene>
<keyword evidence="11" id="KW-1185">Reference proteome</keyword>
<keyword evidence="1" id="KW-0808">Transferase</keyword>
<feature type="domain" description="Protein kinase" evidence="9">
    <location>
        <begin position="312"/>
        <end position="585"/>
    </location>
</feature>
<feature type="binding site" evidence="7">
    <location>
        <position position="341"/>
    </location>
    <ligand>
        <name>ATP</name>
        <dbReference type="ChEBI" id="CHEBI:30616"/>
    </ligand>
</feature>
<dbReference type="InterPro" id="IPR044453">
    <property type="entry name" value="EIF2AK2_DSRM_2"/>
</dbReference>
<dbReference type="GeneID" id="103605127"/>
<feature type="compositionally biased region" description="Polar residues" evidence="8">
    <location>
        <begin position="250"/>
        <end position="274"/>
    </location>
</feature>
<evidence type="ECO:0000256" key="5">
    <source>
        <dbReference type="ARBA" id="ARBA00037982"/>
    </source>
</evidence>
<dbReference type="InterPro" id="IPR011009">
    <property type="entry name" value="Kinase-like_dom_sf"/>
</dbReference>